<protein>
    <recommendedName>
        <fullName evidence="11">Lipopolysaccharide heptosyltransferase 1</fullName>
        <ecNumber evidence="10">2.4.99.23</ecNumber>
    </recommendedName>
    <alternativeName>
        <fullName evidence="12">ADP-heptose:lipopolysaccharide heptosyltransferase I</fullName>
    </alternativeName>
</protein>
<organism evidence="14 15">
    <name type="scientific">Helicobacter colisuis</name>
    <dbReference type="NCBI Taxonomy" id="2949739"/>
    <lineage>
        <taxon>Bacteria</taxon>
        <taxon>Pseudomonadati</taxon>
        <taxon>Campylobacterota</taxon>
        <taxon>Epsilonproteobacteria</taxon>
        <taxon>Campylobacterales</taxon>
        <taxon>Helicobacteraceae</taxon>
        <taxon>Helicobacter</taxon>
    </lineage>
</organism>
<dbReference type="NCBIfam" id="TIGR02193">
    <property type="entry name" value="heptsyl_trn_I"/>
    <property type="match status" value="1"/>
</dbReference>
<dbReference type="CDD" id="cd03789">
    <property type="entry name" value="GT9_LPS_heptosyltransferase"/>
    <property type="match status" value="1"/>
</dbReference>
<evidence type="ECO:0000256" key="7">
    <source>
        <dbReference type="ARBA" id="ARBA00022985"/>
    </source>
</evidence>
<evidence type="ECO:0000256" key="2">
    <source>
        <dbReference type="ARBA" id="ARBA00004713"/>
    </source>
</evidence>
<evidence type="ECO:0000256" key="8">
    <source>
        <dbReference type="ARBA" id="ARBA00023136"/>
    </source>
</evidence>
<dbReference type="Proteomes" id="UP001057522">
    <property type="component" value="Unassembled WGS sequence"/>
</dbReference>
<keyword evidence="3" id="KW-1003">Cell membrane</keyword>
<evidence type="ECO:0000256" key="11">
    <source>
        <dbReference type="ARBA" id="ARBA00044190"/>
    </source>
</evidence>
<dbReference type="RefSeq" id="WP_250603300.1">
    <property type="nucleotide sequence ID" value="NZ_JAMOKX010000001.1"/>
</dbReference>
<sequence length="333" mass="37549">MLKPLKIAFVRLTAMGDIIHSASVLPLLHQTLSQHYQPIFHWYVDLEFQEILQDSPYLNKIIALPLKKSLKNKNLKALYAIYQTLKLESYDIVIDFQGLLKSAIIGKLLDSKQYIGFSFKSTKESLASLFYKKTIQIPYQEHILLRNATLAFSAFNLPIPDIQTLLNPKSFLGYNPNLTPKLNQDSAKILLVLETSKPNKTYPQHLFLELTKLFNIANLSPILLSHKSTIADSTLSFQALNNLSLDSIKALVAQMDLVIGGDTGITHLAWALKRPSITLFGATPPSRFNLQTKQNHYLMANPNANYAKQDFSIQKISPKEIFNLAITLLKGKI</sequence>
<evidence type="ECO:0000256" key="6">
    <source>
        <dbReference type="ARBA" id="ARBA00022679"/>
    </source>
</evidence>
<keyword evidence="5" id="KW-0328">Glycosyltransferase</keyword>
<comment type="subcellular location">
    <subcellularLocation>
        <location evidence="1">Cell inner membrane</location>
        <topology evidence="1">Peripheral membrane protein</topology>
        <orientation evidence="1">Cytoplasmic side</orientation>
    </subcellularLocation>
</comment>
<comment type="similarity">
    <text evidence="9">Belongs to the glycosyltransferase 9 family.</text>
</comment>
<keyword evidence="7" id="KW-0448">Lipopolysaccharide biosynthesis</keyword>
<keyword evidence="6" id="KW-0808">Transferase</keyword>
<dbReference type="EC" id="2.4.99.23" evidence="10"/>
<dbReference type="Gene3D" id="3.40.50.2000">
    <property type="entry name" value="Glycogen Phosphorylase B"/>
    <property type="match status" value="2"/>
</dbReference>
<keyword evidence="4" id="KW-0997">Cell inner membrane</keyword>
<evidence type="ECO:0000256" key="9">
    <source>
        <dbReference type="ARBA" id="ARBA00043995"/>
    </source>
</evidence>
<dbReference type="InterPro" id="IPR002201">
    <property type="entry name" value="Glyco_trans_9"/>
</dbReference>
<comment type="catalytic activity">
    <reaction evidence="13">
        <text>an alpha-Kdo-(2-&gt;4)-alpha-Kdo-(2-&gt;6)-lipid A + ADP-L-glycero-beta-D-manno-heptose = an L-alpha-D-Hep-(1-&gt;5)-[alpha-Kdo-(2-&gt;4)]-alpha-Kdo-(2-&gt;6)-lipid A + ADP + H(+)</text>
        <dbReference type="Rhea" id="RHEA:74067"/>
        <dbReference type="ChEBI" id="CHEBI:15378"/>
        <dbReference type="ChEBI" id="CHEBI:61506"/>
        <dbReference type="ChEBI" id="CHEBI:176431"/>
        <dbReference type="ChEBI" id="CHEBI:193068"/>
        <dbReference type="ChEBI" id="CHEBI:456216"/>
        <dbReference type="EC" id="2.4.99.23"/>
    </reaction>
</comment>
<comment type="pathway">
    <text evidence="2">Bacterial outer membrane biogenesis; LPS core biosynthesis.</text>
</comment>
<gene>
    <name evidence="14" type="primary">waaC</name>
    <name evidence="14" type="ORF">NCR95_01115</name>
</gene>
<proteinExistence type="inferred from homology"/>
<comment type="caution">
    <text evidence="14">The sequence shown here is derived from an EMBL/GenBank/DDBJ whole genome shotgun (WGS) entry which is preliminary data.</text>
</comment>
<dbReference type="EMBL" id="JAMOKX010000001">
    <property type="protein sequence ID" value="MCL9818785.1"/>
    <property type="molecule type" value="Genomic_DNA"/>
</dbReference>
<evidence type="ECO:0000313" key="14">
    <source>
        <dbReference type="EMBL" id="MCL9818785.1"/>
    </source>
</evidence>
<evidence type="ECO:0000256" key="13">
    <source>
        <dbReference type="ARBA" id="ARBA00049201"/>
    </source>
</evidence>
<keyword evidence="8" id="KW-0472">Membrane</keyword>
<reference evidence="14" key="1">
    <citation type="submission" date="2022-06" db="EMBL/GenBank/DDBJ databases">
        <title>Helicobacter colisuis sp. nov.</title>
        <authorList>
            <person name="Papic B."/>
            <person name="Gruntar I."/>
        </authorList>
    </citation>
    <scope>NUCLEOTIDE SEQUENCE</scope>
    <source>
        <strain evidence="14">11154-15</strain>
    </source>
</reference>
<dbReference type="PANTHER" id="PTHR30160">
    <property type="entry name" value="TETRAACYLDISACCHARIDE 4'-KINASE-RELATED"/>
    <property type="match status" value="1"/>
</dbReference>
<name>A0ABT0TS88_9HELI</name>
<keyword evidence="15" id="KW-1185">Reference proteome</keyword>
<evidence type="ECO:0000256" key="4">
    <source>
        <dbReference type="ARBA" id="ARBA00022519"/>
    </source>
</evidence>
<dbReference type="Pfam" id="PF01075">
    <property type="entry name" value="Glyco_transf_9"/>
    <property type="match status" value="1"/>
</dbReference>
<dbReference type="SUPFAM" id="SSF53756">
    <property type="entry name" value="UDP-Glycosyltransferase/glycogen phosphorylase"/>
    <property type="match status" value="1"/>
</dbReference>
<evidence type="ECO:0000313" key="15">
    <source>
        <dbReference type="Proteomes" id="UP001057522"/>
    </source>
</evidence>
<dbReference type="InterPro" id="IPR051199">
    <property type="entry name" value="LPS_LOS_Heptosyltrfase"/>
</dbReference>
<evidence type="ECO:0000256" key="3">
    <source>
        <dbReference type="ARBA" id="ARBA00022475"/>
    </source>
</evidence>
<evidence type="ECO:0000256" key="12">
    <source>
        <dbReference type="ARBA" id="ARBA00044330"/>
    </source>
</evidence>
<dbReference type="PANTHER" id="PTHR30160:SF19">
    <property type="entry name" value="LIPOPOLYSACCHARIDE HEPTOSYLTRANSFERASE 1"/>
    <property type="match status" value="1"/>
</dbReference>
<evidence type="ECO:0000256" key="10">
    <source>
        <dbReference type="ARBA" id="ARBA00044041"/>
    </source>
</evidence>
<dbReference type="InterPro" id="IPR011908">
    <property type="entry name" value="LipoPS_heptosylTferase-I"/>
</dbReference>
<evidence type="ECO:0000256" key="5">
    <source>
        <dbReference type="ARBA" id="ARBA00022676"/>
    </source>
</evidence>
<accession>A0ABT0TS88</accession>
<evidence type="ECO:0000256" key="1">
    <source>
        <dbReference type="ARBA" id="ARBA00004515"/>
    </source>
</evidence>